<feature type="region of interest" description="Disordered" evidence="1">
    <location>
        <begin position="31"/>
        <end position="130"/>
    </location>
</feature>
<feature type="compositionally biased region" description="Low complexity" evidence="1">
    <location>
        <begin position="64"/>
        <end position="76"/>
    </location>
</feature>
<gene>
    <name evidence="3" type="ORF">Dfulv_37545</name>
</gene>
<organism evidence="3 4">
    <name type="scientific">Dactylosporangium fulvum</name>
    <dbReference type="NCBI Taxonomy" id="53359"/>
    <lineage>
        <taxon>Bacteria</taxon>
        <taxon>Bacillati</taxon>
        <taxon>Actinomycetota</taxon>
        <taxon>Actinomycetes</taxon>
        <taxon>Micromonosporales</taxon>
        <taxon>Micromonosporaceae</taxon>
        <taxon>Dactylosporangium</taxon>
    </lineage>
</organism>
<dbReference type="EMBL" id="CP073720">
    <property type="protein sequence ID" value="UWP80803.1"/>
    <property type="molecule type" value="Genomic_DNA"/>
</dbReference>
<sequence>MNSTTITIGLVVIALAVGGWILLRGGKEEEEEVESGSAPPVPRPPAQTATAGIQAAPGVPPTAAPAGIAQPMMPGTMPTPPGMMPGAQMPGAQMPGAQMSAVPAYGTGYGTPAPQSQPGYGTPPPPPGPGYSTTAPLTTEAHAYEVRARWQELQMRFVDDPQTAAGEAERLIDDALAGVTASLNARKDQLSSWRASGRDDTEQLRAAVHGYRDFLNHLVGP</sequence>
<feature type="transmembrane region" description="Helical" evidence="2">
    <location>
        <begin position="6"/>
        <end position="23"/>
    </location>
</feature>
<keyword evidence="2" id="KW-1133">Transmembrane helix</keyword>
<protein>
    <recommendedName>
        <fullName evidence="5">Secreted protein</fullName>
    </recommendedName>
</protein>
<reference evidence="3" key="1">
    <citation type="submission" date="2021-04" db="EMBL/GenBank/DDBJ databases">
        <authorList>
            <person name="Hartkoorn R.C."/>
            <person name="Beaudoing E."/>
            <person name="Hot D."/>
        </authorList>
    </citation>
    <scope>NUCLEOTIDE SEQUENCE</scope>
    <source>
        <strain evidence="3">NRRL B-16292</strain>
    </source>
</reference>
<evidence type="ECO:0000256" key="2">
    <source>
        <dbReference type="SAM" id="Phobius"/>
    </source>
</evidence>
<reference evidence="3" key="2">
    <citation type="submission" date="2022-09" db="EMBL/GenBank/DDBJ databases">
        <title>Biosynthetic gene clusters of Dactylosporangioum fulvum.</title>
        <authorList>
            <person name="Caradec T."/>
        </authorList>
    </citation>
    <scope>NUCLEOTIDE SEQUENCE</scope>
    <source>
        <strain evidence="3">NRRL B-16292</strain>
    </source>
</reference>
<dbReference type="Proteomes" id="UP001059617">
    <property type="component" value="Chromosome"/>
</dbReference>
<name>A0ABY5VWG9_9ACTN</name>
<keyword evidence="2" id="KW-0812">Transmembrane</keyword>
<evidence type="ECO:0000313" key="3">
    <source>
        <dbReference type="EMBL" id="UWP80803.1"/>
    </source>
</evidence>
<keyword evidence="2" id="KW-0472">Membrane</keyword>
<feature type="compositionally biased region" description="Low complexity" evidence="1">
    <location>
        <begin position="84"/>
        <end position="99"/>
    </location>
</feature>
<dbReference type="RefSeq" id="WP_259858565.1">
    <property type="nucleotide sequence ID" value="NZ_BAAAST010000094.1"/>
</dbReference>
<keyword evidence="4" id="KW-1185">Reference proteome</keyword>
<evidence type="ECO:0000313" key="4">
    <source>
        <dbReference type="Proteomes" id="UP001059617"/>
    </source>
</evidence>
<proteinExistence type="predicted"/>
<accession>A0ABY5VWG9</accession>
<evidence type="ECO:0008006" key="5">
    <source>
        <dbReference type="Google" id="ProtNLM"/>
    </source>
</evidence>
<evidence type="ECO:0000256" key="1">
    <source>
        <dbReference type="SAM" id="MobiDB-lite"/>
    </source>
</evidence>